<organism evidence="4 5">
    <name type="scientific">Saltatorellus ferox</name>
    <dbReference type="NCBI Taxonomy" id="2528018"/>
    <lineage>
        <taxon>Bacteria</taxon>
        <taxon>Pseudomonadati</taxon>
        <taxon>Planctomycetota</taxon>
        <taxon>Planctomycetia</taxon>
        <taxon>Planctomycetia incertae sedis</taxon>
        <taxon>Saltatorellus</taxon>
    </lineage>
</organism>
<dbReference type="InterPro" id="IPR050738">
    <property type="entry name" value="Sulfatase"/>
</dbReference>
<evidence type="ECO:0000259" key="3">
    <source>
        <dbReference type="Pfam" id="PF00884"/>
    </source>
</evidence>
<keyword evidence="4" id="KW-0378">Hydrolase</keyword>
<dbReference type="PROSITE" id="PS51257">
    <property type="entry name" value="PROKAR_LIPOPROTEIN"/>
    <property type="match status" value="1"/>
</dbReference>
<dbReference type="InterPro" id="IPR017850">
    <property type="entry name" value="Alkaline_phosphatase_core_sf"/>
</dbReference>
<dbReference type="RefSeq" id="WP_145194023.1">
    <property type="nucleotide sequence ID" value="NZ_CP036434.1"/>
</dbReference>
<dbReference type="PANTHER" id="PTHR42693">
    <property type="entry name" value="ARYLSULFATASE FAMILY MEMBER"/>
    <property type="match status" value="1"/>
</dbReference>
<proteinExistence type="inferred from homology"/>
<dbReference type="PANTHER" id="PTHR42693:SF33">
    <property type="entry name" value="ARYLSULFATASE"/>
    <property type="match status" value="1"/>
</dbReference>
<evidence type="ECO:0000256" key="1">
    <source>
        <dbReference type="ARBA" id="ARBA00008779"/>
    </source>
</evidence>
<name>A0A518EKE3_9BACT</name>
<accession>A0A518EKE3</accession>
<gene>
    <name evidence="4" type="ORF">Poly30_00580</name>
</gene>
<dbReference type="OrthoDB" id="236884at2"/>
<feature type="chain" id="PRO_5021724983" evidence="2">
    <location>
        <begin position="24"/>
        <end position="476"/>
    </location>
</feature>
<evidence type="ECO:0000256" key="2">
    <source>
        <dbReference type="SAM" id="SignalP"/>
    </source>
</evidence>
<keyword evidence="2" id="KW-0732">Signal</keyword>
<dbReference type="InterPro" id="IPR000917">
    <property type="entry name" value="Sulfatase_N"/>
</dbReference>
<protein>
    <submittedName>
        <fullName evidence="4">Arylsulfatase</fullName>
        <ecNumber evidence="4">3.1.6.1</ecNumber>
    </submittedName>
</protein>
<reference evidence="4 5" key="1">
    <citation type="submission" date="2019-02" db="EMBL/GenBank/DDBJ databases">
        <title>Deep-cultivation of Planctomycetes and their phenomic and genomic characterization uncovers novel biology.</title>
        <authorList>
            <person name="Wiegand S."/>
            <person name="Jogler M."/>
            <person name="Boedeker C."/>
            <person name="Pinto D."/>
            <person name="Vollmers J."/>
            <person name="Rivas-Marin E."/>
            <person name="Kohn T."/>
            <person name="Peeters S.H."/>
            <person name="Heuer A."/>
            <person name="Rast P."/>
            <person name="Oberbeckmann S."/>
            <person name="Bunk B."/>
            <person name="Jeske O."/>
            <person name="Meyerdierks A."/>
            <person name="Storesund J.E."/>
            <person name="Kallscheuer N."/>
            <person name="Luecker S."/>
            <person name="Lage O.M."/>
            <person name="Pohl T."/>
            <person name="Merkel B.J."/>
            <person name="Hornburger P."/>
            <person name="Mueller R.-W."/>
            <person name="Bruemmer F."/>
            <person name="Labrenz M."/>
            <person name="Spormann A.M."/>
            <person name="Op den Camp H."/>
            <person name="Overmann J."/>
            <person name="Amann R."/>
            <person name="Jetten M.S.M."/>
            <person name="Mascher T."/>
            <person name="Medema M.H."/>
            <person name="Devos D.P."/>
            <person name="Kaster A.-K."/>
            <person name="Ovreas L."/>
            <person name="Rohde M."/>
            <person name="Galperin M.Y."/>
            <person name="Jogler C."/>
        </authorList>
    </citation>
    <scope>NUCLEOTIDE SEQUENCE [LARGE SCALE GENOMIC DNA]</scope>
    <source>
        <strain evidence="4 5">Poly30</strain>
    </source>
</reference>
<dbReference type="Proteomes" id="UP000320390">
    <property type="component" value="Chromosome"/>
</dbReference>
<evidence type="ECO:0000313" key="5">
    <source>
        <dbReference type="Proteomes" id="UP000320390"/>
    </source>
</evidence>
<dbReference type="Gene3D" id="3.40.720.10">
    <property type="entry name" value="Alkaline Phosphatase, subunit A"/>
    <property type="match status" value="1"/>
</dbReference>
<dbReference type="EMBL" id="CP036434">
    <property type="protein sequence ID" value="QDV04567.1"/>
    <property type="molecule type" value="Genomic_DNA"/>
</dbReference>
<keyword evidence="5" id="KW-1185">Reference proteome</keyword>
<dbReference type="Pfam" id="PF00884">
    <property type="entry name" value="Sulfatase"/>
    <property type="match status" value="1"/>
</dbReference>
<evidence type="ECO:0000313" key="4">
    <source>
        <dbReference type="EMBL" id="QDV04567.1"/>
    </source>
</evidence>
<comment type="similarity">
    <text evidence="1">Belongs to the sulfatase family.</text>
</comment>
<dbReference type="AlphaFoldDB" id="A0A518EKE3"/>
<feature type="signal peptide" evidence="2">
    <location>
        <begin position="1"/>
        <end position="23"/>
    </location>
</feature>
<dbReference type="CDD" id="cd16148">
    <property type="entry name" value="sulfatase_like"/>
    <property type="match status" value="1"/>
</dbReference>
<feature type="domain" description="Sulfatase N-terminal" evidence="3">
    <location>
        <begin position="52"/>
        <end position="348"/>
    </location>
</feature>
<dbReference type="EC" id="3.1.6.1" evidence="4"/>
<dbReference type="GO" id="GO:0004065">
    <property type="term" value="F:arylsulfatase activity"/>
    <property type="evidence" value="ECO:0007669"/>
    <property type="project" value="UniProtKB-EC"/>
</dbReference>
<sequence length="476" mass="52526" precursor="true">MRSRLACCWIAALLAAGAGLSGCGDDPENASTRPFLTSSGERPSADEPLHTPNVLILTIDTLRADHLGAHGYVRETSPRLDRLAEESIVFERAYAPIATTLPSHTSMFTGVAPHEHGVLANIADGMTYQRDPELETLAEFFSRAGYDARAVVSAFPLIDSFGLATGFQSYSQPQRKQRGAKAATNAAIEALDELSAGNQPGLLWVHYFDPHVPYHPPEAYRDRFQLTTSEHDALLARGFVESAQRRTGEWSDLAESIDLYDEEIAFVDDQIERLLAHGEELGWLKDAIIVVMADHGEGLNQHGMPGHGFVWAEQLQVPMWFRAPGHEPRRMTDPVSLVDFAPTLLHLVELPNEAAFLEQMSGVDRLDPTIHHGDARLLGQSSPLQSVDGGIHYTLQAAHWRLHLAPDGRRQLFDLRSDPDEVTDVSAMETTVTDRLEAELLELLARQRRAVRTQTTSDAVREDLRALGYGGEDPGK</sequence>
<dbReference type="SUPFAM" id="SSF53649">
    <property type="entry name" value="Alkaline phosphatase-like"/>
    <property type="match status" value="1"/>
</dbReference>